<dbReference type="EMBL" id="CM001748">
    <property type="protein sequence ID" value="KJB56690.1"/>
    <property type="molecule type" value="Genomic_DNA"/>
</dbReference>
<dbReference type="STRING" id="29730.A0A0D2UL89"/>
<dbReference type="Proteomes" id="UP000032304">
    <property type="component" value="Chromosome 9"/>
</dbReference>
<reference evidence="14 16" key="1">
    <citation type="journal article" date="2012" name="Nature">
        <title>Repeated polyploidization of Gossypium genomes and the evolution of spinnable cotton fibres.</title>
        <authorList>
            <person name="Paterson A.H."/>
            <person name="Wendel J.F."/>
            <person name="Gundlach H."/>
            <person name="Guo H."/>
            <person name="Jenkins J."/>
            <person name="Jin D."/>
            <person name="Llewellyn D."/>
            <person name="Showmaker K.C."/>
            <person name="Shu S."/>
            <person name="Udall J."/>
            <person name="Yoo M.J."/>
            <person name="Byers R."/>
            <person name="Chen W."/>
            <person name="Doron-Faigenboim A."/>
            <person name="Duke M.V."/>
            <person name="Gong L."/>
            <person name="Grimwood J."/>
            <person name="Grover C."/>
            <person name="Grupp K."/>
            <person name="Hu G."/>
            <person name="Lee T.H."/>
            <person name="Li J."/>
            <person name="Lin L."/>
            <person name="Liu T."/>
            <person name="Marler B.S."/>
            <person name="Page J.T."/>
            <person name="Roberts A.W."/>
            <person name="Romanel E."/>
            <person name="Sanders W.S."/>
            <person name="Szadkowski E."/>
            <person name="Tan X."/>
            <person name="Tang H."/>
            <person name="Xu C."/>
            <person name="Wang J."/>
            <person name="Wang Z."/>
            <person name="Zhang D."/>
            <person name="Zhang L."/>
            <person name="Ashrafi H."/>
            <person name="Bedon F."/>
            <person name="Bowers J.E."/>
            <person name="Brubaker C.L."/>
            <person name="Chee P.W."/>
            <person name="Das S."/>
            <person name="Gingle A.R."/>
            <person name="Haigler C.H."/>
            <person name="Harker D."/>
            <person name="Hoffmann L.V."/>
            <person name="Hovav R."/>
            <person name="Jones D.C."/>
            <person name="Lemke C."/>
            <person name="Mansoor S."/>
            <person name="ur Rahman M."/>
            <person name="Rainville L.N."/>
            <person name="Rambani A."/>
            <person name="Reddy U.K."/>
            <person name="Rong J.K."/>
            <person name="Saranga Y."/>
            <person name="Scheffler B.E."/>
            <person name="Scheffler J.A."/>
            <person name="Stelly D.M."/>
            <person name="Triplett B.A."/>
            <person name="Van Deynze A."/>
            <person name="Vaslin M.F."/>
            <person name="Waghmare V.N."/>
            <person name="Walford S.A."/>
            <person name="Wright R.J."/>
            <person name="Zaki E.A."/>
            <person name="Zhang T."/>
            <person name="Dennis E.S."/>
            <person name="Mayer K.F."/>
            <person name="Peterson D.G."/>
            <person name="Rokhsar D.S."/>
            <person name="Wang X."/>
            <person name="Schmutz J."/>
        </authorList>
    </citation>
    <scope>NUCLEOTIDE SEQUENCE [LARGE SCALE GENOMIC DNA]</scope>
</reference>
<evidence type="ECO:0000256" key="8">
    <source>
        <dbReference type="ARBA" id="ARBA00022946"/>
    </source>
</evidence>
<name>A0A0D2UL89_GOSRA</name>
<reference evidence="15 17" key="2">
    <citation type="journal article" date="2019" name="Genome Biol. Evol.">
        <title>Insights into the evolution of the New World diploid cottons (Gossypium, subgenus Houzingenia) based on genome sequencing.</title>
        <authorList>
            <person name="Grover C.E."/>
            <person name="Arick M.A. 2nd"/>
            <person name="Thrash A."/>
            <person name="Conover J.L."/>
            <person name="Sanders W.S."/>
            <person name="Peterson D.G."/>
            <person name="Frelichowski J.E."/>
            <person name="Scheffler J.A."/>
            <person name="Scheffler B.E."/>
            <person name="Wendel J.F."/>
        </authorList>
    </citation>
    <scope>NUCLEOTIDE SEQUENCE [LARGE SCALE GENOMIC DNA]</scope>
    <source>
        <strain evidence="15">8</strain>
        <tissue evidence="15">Leaf</tissue>
    </source>
</reference>
<keyword evidence="9 11" id="KW-0443">Lipid metabolism</keyword>
<feature type="domain" description="Acyl-ACP thioesterase N-terminal hotdog" evidence="12">
    <location>
        <begin position="118"/>
        <end position="252"/>
    </location>
</feature>
<dbReference type="AlphaFoldDB" id="A0A0D2UL89"/>
<organism evidence="14 16">
    <name type="scientific">Gossypium raimondii</name>
    <name type="common">Peruvian cotton</name>
    <name type="synonym">Gossypium klotzschianum subsp. raimondii</name>
    <dbReference type="NCBI Taxonomy" id="29730"/>
    <lineage>
        <taxon>Eukaryota</taxon>
        <taxon>Viridiplantae</taxon>
        <taxon>Streptophyta</taxon>
        <taxon>Embryophyta</taxon>
        <taxon>Tracheophyta</taxon>
        <taxon>Spermatophyta</taxon>
        <taxon>Magnoliopsida</taxon>
        <taxon>eudicotyledons</taxon>
        <taxon>Gunneridae</taxon>
        <taxon>Pentapetalae</taxon>
        <taxon>rosids</taxon>
        <taxon>malvids</taxon>
        <taxon>Malvales</taxon>
        <taxon>Malvaceae</taxon>
        <taxon>Malvoideae</taxon>
        <taxon>Gossypium</taxon>
    </lineage>
</organism>
<gene>
    <name evidence="14" type="ORF">B456_009G132400</name>
    <name evidence="15" type="ORF">Gorai_011761</name>
</gene>
<dbReference type="GO" id="GO:0016297">
    <property type="term" value="F:fatty acyl-[ACP] hydrolase activity"/>
    <property type="evidence" value="ECO:0007669"/>
    <property type="project" value="InterPro"/>
</dbReference>
<proteinExistence type="inferred from homology"/>
<comment type="similarity">
    <text evidence="2 11">Belongs to the acyl-ACP thioesterase family.</text>
</comment>
<dbReference type="OMA" id="EAMDHIK"/>
<evidence type="ECO:0000313" key="17">
    <source>
        <dbReference type="Proteomes" id="UP000593578"/>
    </source>
</evidence>
<keyword evidence="4 11" id="KW-0150">Chloroplast</keyword>
<feature type="domain" description="Acyl-ACP thioesterase-like C-terminal" evidence="13">
    <location>
        <begin position="281"/>
        <end position="376"/>
    </location>
</feature>
<dbReference type="InterPro" id="IPR002864">
    <property type="entry name" value="Acyl-ACP_thioesterase_NHD"/>
</dbReference>
<keyword evidence="5 11" id="KW-0934">Plastid</keyword>
<evidence type="ECO:0000256" key="6">
    <source>
        <dbReference type="ARBA" id="ARBA00022801"/>
    </source>
</evidence>
<evidence type="ECO:0000256" key="11">
    <source>
        <dbReference type="RuleBase" id="RU363096"/>
    </source>
</evidence>
<keyword evidence="10 11" id="KW-0275">Fatty acid biosynthesis</keyword>
<dbReference type="EC" id="3.1.2.-" evidence="11"/>
<dbReference type="eggNOG" id="ENOG502QQHW">
    <property type="taxonomic scope" value="Eukaryota"/>
</dbReference>
<keyword evidence="16" id="KW-1185">Reference proteome</keyword>
<evidence type="ECO:0000259" key="12">
    <source>
        <dbReference type="Pfam" id="PF01643"/>
    </source>
</evidence>
<evidence type="ECO:0000256" key="7">
    <source>
        <dbReference type="ARBA" id="ARBA00022832"/>
    </source>
</evidence>
<accession>A0A0D2UL89</accession>
<evidence type="ECO:0000313" key="14">
    <source>
        <dbReference type="EMBL" id="KJB56690.1"/>
    </source>
</evidence>
<dbReference type="OrthoDB" id="979177at2759"/>
<evidence type="ECO:0000256" key="3">
    <source>
        <dbReference type="ARBA" id="ARBA00022516"/>
    </source>
</evidence>
<dbReference type="SUPFAM" id="SSF54637">
    <property type="entry name" value="Thioesterase/thiol ester dehydrase-isomerase"/>
    <property type="match status" value="2"/>
</dbReference>
<dbReference type="CDD" id="cd00586">
    <property type="entry name" value="4HBT"/>
    <property type="match status" value="1"/>
</dbReference>
<evidence type="ECO:0000313" key="16">
    <source>
        <dbReference type="Proteomes" id="UP000032304"/>
    </source>
</evidence>
<evidence type="ECO:0000256" key="4">
    <source>
        <dbReference type="ARBA" id="ARBA00022528"/>
    </source>
</evidence>
<dbReference type="Proteomes" id="UP000593578">
    <property type="component" value="Unassembled WGS sequence"/>
</dbReference>
<sequence>MYSCPSNSKVWSHLLPPIFIKDHCFPSKYIMATSIFFNMPPFASTWNKSKVSLQRVNITSNAIQKTVRFSVINCSLKINHAQPALNDEIRVPSVIKEMENEEITSPSVAGRLVKGGPVFQQNVSVRSFEIDSEYKMSTKAIMNYLQEASLNYAKKLGLTIDTRFGITPGMRKMDLVWVFRGMHIEVDRYPCWGEVVQILHWTCASGRTGVRFDWTINDINTGETLVRASCLAVMMNKNTRKTCKLPEEVKDEIKAYLREDVEPIVEAFKYSCPQTEAMDHIKTGLTPGWNDLDVNYHVNNAKYLDWILESTPDSIRDRHELWKMNFEYRKECLKDDVIQSLSRVVPSNEKNREIEVEHVLRLESGHQVLRARTVWRTNSHSCRGINSMKIIF</sequence>
<evidence type="ECO:0000256" key="2">
    <source>
        <dbReference type="ARBA" id="ARBA00006500"/>
    </source>
</evidence>
<dbReference type="Gene3D" id="3.10.129.10">
    <property type="entry name" value="Hotdog Thioesterase"/>
    <property type="match status" value="1"/>
</dbReference>
<dbReference type="GO" id="GO:0009507">
    <property type="term" value="C:chloroplast"/>
    <property type="evidence" value="ECO:0007669"/>
    <property type="project" value="UniProtKB-SubCell"/>
</dbReference>
<comment type="function">
    <text evidence="11">Plays an essential role in chain termination during de novo fatty acid synthesis.</text>
</comment>
<dbReference type="KEGG" id="gra:105765848"/>
<keyword evidence="7 11" id="KW-0276">Fatty acid metabolism</keyword>
<dbReference type="PANTHER" id="PTHR31727">
    <property type="entry name" value="OLEOYL-ACYL CARRIER PROTEIN THIOESTERASE 1, CHLOROPLASTIC"/>
    <property type="match status" value="1"/>
</dbReference>
<evidence type="ECO:0000313" key="15">
    <source>
        <dbReference type="EMBL" id="MBA0594872.1"/>
    </source>
</evidence>
<dbReference type="Pfam" id="PF01643">
    <property type="entry name" value="Acyl-ACP_TE"/>
    <property type="match status" value="1"/>
</dbReference>
<evidence type="ECO:0000256" key="9">
    <source>
        <dbReference type="ARBA" id="ARBA00023098"/>
    </source>
</evidence>
<evidence type="ECO:0000256" key="1">
    <source>
        <dbReference type="ARBA" id="ARBA00004229"/>
    </source>
</evidence>
<dbReference type="Pfam" id="PF20791">
    <property type="entry name" value="Acyl-ACP_TE_C"/>
    <property type="match status" value="1"/>
</dbReference>
<dbReference type="Gramene" id="KJB56690">
    <property type="protein sequence ID" value="KJB56690"/>
    <property type="gene ID" value="B456_009G132400"/>
</dbReference>
<dbReference type="InterPro" id="IPR049427">
    <property type="entry name" value="Acyl-ACP_TE_C"/>
</dbReference>
<dbReference type="EMBL" id="JABEZZ010000009">
    <property type="protein sequence ID" value="MBA0594872.1"/>
    <property type="molecule type" value="Genomic_DNA"/>
</dbReference>
<reference evidence="15" key="3">
    <citation type="submission" date="2020-04" db="EMBL/GenBank/DDBJ databases">
        <authorList>
            <person name="Grover C.E."/>
            <person name="Arick M.A. II"/>
            <person name="Thrash A."/>
            <person name="Conover J.L."/>
            <person name="Sanders W.S."/>
            <person name="Peterson D.G."/>
            <person name="Scheffler J.A."/>
            <person name="Scheffler B.E."/>
            <person name="Wendel J.F."/>
        </authorList>
    </citation>
    <scope>NUCLEOTIDE SEQUENCE</scope>
    <source>
        <strain evidence="15">8</strain>
        <tissue evidence="15">Leaf</tissue>
    </source>
</reference>
<dbReference type="GO" id="GO:0000036">
    <property type="term" value="F:acyl carrier activity"/>
    <property type="evidence" value="ECO:0007669"/>
    <property type="project" value="TreeGrafter"/>
</dbReference>
<keyword evidence="6 11" id="KW-0378">Hydrolase</keyword>
<dbReference type="InterPro" id="IPR045023">
    <property type="entry name" value="FATA/B"/>
</dbReference>
<keyword evidence="8" id="KW-0809">Transit peptide</keyword>
<keyword evidence="3 11" id="KW-0444">Lipid biosynthesis</keyword>
<comment type="subcellular location">
    <subcellularLocation>
        <location evidence="1 11">Plastid</location>
        <location evidence="1 11">Chloroplast</location>
    </subcellularLocation>
</comment>
<protein>
    <recommendedName>
        <fullName evidence="11">Acyl-[acyl-carrier-protein] hydrolase</fullName>
        <ecNumber evidence="11">3.1.2.-</ecNumber>
    </recommendedName>
</protein>
<dbReference type="PANTHER" id="PTHR31727:SF9">
    <property type="entry name" value="ACYL-[ACYL-CARRIER-PROTEIN] HYDROLASE"/>
    <property type="match status" value="1"/>
</dbReference>
<evidence type="ECO:0000256" key="10">
    <source>
        <dbReference type="ARBA" id="ARBA00023160"/>
    </source>
</evidence>
<dbReference type="InterPro" id="IPR029069">
    <property type="entry name" value="HotDog_dom_sf"/>
</dbReference>
<evidence type="ECO:0000256" key="5">
    <source>
        <dbReference type="ARBA" id="ARBA00022640"/>
    </source>
</evidence>
<evidence type="ECO:0000259" key="13">
    <source>
        <dbReference type="Pfam" id="PF20791"/>
    </source>
</evidence>